<dbReference type="Proteomes" id="UP000822688">
    <property type="component" value="Chromosome 2"/>
</dbReference>
<sequence>MGKRKLDNFLDEEPLKVERSPKIYAKNRDKEDLFLEVKVLGEHIKEENGKKIHEGFEVDGNHYSVNDSILIKSKLSTKHKPQVAIIRKIVQTKDGKVHVEGQWFYRPEEVENKDERIFTSLDSREIFYSFHIDEVPSDSIMQKCEVLFIPQKKKLPQKHKYTGFIVRWVYDVCNKKLLSLTDKDFEEPMQKEIDLLLQKTCNDFGEFFNSDKDEHITHVHKDEHITHIVDKDEHINHIHKDVTMEMKNSKKLHAKKTLAPLNLSHEEFNINECKVQASTPSKKVDYMRVETPTSVGIDLEISTLLKERDVLLGVHARDRWLQKLLQTIRTLCRASNEFKSLNESREGFDEHMNDVIKDHNLIEIEGNKNIHGENEKDLGEGDLVWPNIAFTAIEVISAIERLNHDSHKNDLHKYNIKMRQLDFNIKNNEILARRLLTKELEPITILNMSPDELKDGYIATPKDNQKPCEPEAIQMANVRCSICTEHNVGVIDIIHVSYGDRYQLECLKCGNTWYSTGEAVSSLVTNSKQKL</sequence>
<dbReference type="PANTHER" id="PTHR46871">
    <property type="entry name" value="BROMO-ADJACENT HOMOLOGY (BAH) DOMAIN-CONTAINING PROTEIN"/>
    <property type="match status" value="1"/>
</dbReference>
<evidence type="ECO:0000313" key="4">
    <source>
        <dbReference type="Proteomes" id="UP000822688"/>
    </source>
</evidence>
<dbReference type="Pfam" id="PF07500">
    <property type="entry name" value="TFIIS_M"/>
    <property type="match status" value="1"/>
</dbReference>
<reference evidence="3" key="1">
    <citation type="submission" date="2020-06" db="EMBL/GenBank/DDBJ databases">
        <title>WGS assembly of Ceratodon purpureus strain R40.</title>
        <authorList>
            <person name="Carey S.B."/>
            <person name="Jenkins J."/>
            <person name="Shu S."/>
            <person name="Lovell J.T."/>
            <person name="Sreedasyam A."/>
            <person name="Maumus F."/>
            <person name="Tiley G.P."/>
            <person name="Fernandez-Pozo N."/>
            <person name="Barry K."/>
            <person name="Chen C."/>
            <person name="Wang M."/>
            <person name="Lipzen A."/>
            <person name="Daum C."/>
            <person name="Saski C.A."/>
            <person name="Payton A.C."/>
            <person name="Mcbreen J.C."/>
            <person name="Conrad R.E."/>
            <person name="Kollar L.M."/>
            <person name="Olsson S."/>
            <person name="Huttunen S."/>
            <person name="Landis J.B."/>
            <person name="Wickett N.J."/>
            <person name="Johnson M.G."/>
            <person name="Rensing S.A."/>
            <person name="Grimwood J."/>
            <person name="Schmutz J."/>
            <person name="Mcdaniel S.F."/>
        </authorList>
    </citation>
    <scope>NUCLEOTIDE SEQUENCE</scope>
    <source>
        <strain evidence="3">R40</strain>
    </source>
</reference>
<dbReference type="PANTHER" id="PTHR46871:SF1">
    <property type="entry name" value="BROMO-ADJACENT HOMOLOGY (BAH) DOMAIN-CONTAINING PROTEIN"/>
    <property type="match status" value="1"/>
</dbReference>
<feature type="domain" description="TFIIS central" evidence="2">
    <location>
        <begin position="316"/>
        <end position="481"/>
    </location>
</feature>
<dbReference type="SUPFAM" id="SSF46942">
    <property type="entry name" value="Elongation factor TFIIS domain 2"/>
    <property type="match status" value="1"/>
</dbReference>
<dbReference type="AlphaFoldDB" id="A0A8T0J1B0"/>
<dbReference type="PROSITE" id="PS51321">
    <property type="entry name" value="TFIIS_CENTRAL"/>
    <property type="match status" value="1"/>
</dbReference>
<evidence type="ECO:0000313" key="3">
    <source>
        <dbReference type="EMBL" id="KAG0588909.1"/>
    </source>
</evidence>
<dbReference type="InterPro" id="IPR036575">
    <property type="entry name" value="TFIIS_cen_dom_sf"/>
</dbReference>
<dbReference type="PROSITE" id="PS51038">
    <property type="entry name" value="BAH"/>
    <property type="match status" value="1"/>
</dbReference>
<keyword evidence="4" id="KW-1185">Reference proteome</keyword>
<evidence type="ECO:0008006" key="5">
    <source>
        <dbReference type="Google" id="ProtNLM"/>
    </source>
</evidence>
<evidence type="ECO:0000259" key="1">
    <source>
        <dbReference type="PROSITE" id="PS51038"/>
    </source>
</evidence>
<dbReference type="InterPro" id="IPR003618">
    <property type="entry name" value="TFIIS_cen_dom"/>
</dbReference>
<name>A0A8T0J1B0_CERPU</name>
<proteinExistence type="predicted"/>
<dbReference type="InterPro" id="IPR001025">
    <property type="entry name" value="BAH_dom"/>
</dbReference>
<dbReference type="Gene3D" id="1.10.472.30">
    <property type="entry name" value="Transcription elongation factor S-II, central domain"/>
    <property type="match status" value="1"/>
</dbReference>
<evidence type="ECO:0000259" key="2">
    <source>
        <dbReference type="PROSITE" id="PS51321"/>
    </source>
</evidence>
<dbReference type="InterPro" id="IPR043151">
    <property type="entry name" value="BAH_sf"/>
</dbReference>
<comment type="caution">
    <text evidence="3">The sequence shown here is derived from an EMBL/GenBank/DDBJ whole genome shotgun (WGS) entry which is preliminary data.</text>
</comment>
<dbReference type="Gene3D" id="2.30.30.490">
    <property type="match status" value="1"/>
</dbReference>
<dbReference type="EMBL" id="CM026422">
    <property type="protein sequence ID" value="KAG0588909.1"/>
    <property type="molecule type" value="Genomic_DNA"/>
</dbReference>
<protein>
    <recommendedName>
        <fullName evidence="5">BAH domain-containing protein</fullName>
    </recommendedName>
</protein>
<gene>
    <name evidence="3" type="ORF">KC19_2G277400</name>
</gene>
<dbReference type="SUPFAM" id="SSF82061">
    <property type="entry name" value="BAH domain"/>
    <property type="match status" value="1"/>
</dbReference>
<feature type="domain" description="BAH" evidence="1">
    <location>
        <begin position="61"/>
        <end position="181"/>
    </location>
</feature>
<accession>A0A8T0J1B0</accession>
<dbReference type="SMART" id="SM00439">
    <property type="entry name" value="BAH"/>
    <property type="match status" value="1"/>
</dbReference>
<dbReference type="GO" id="GO:0003682">
    <property type="term" value="F:chromatin binding"/>
    <property type="evidence" value="ECO:0007669"/>
    <property type="project" value="InterPro"/>
</dbReference>
<dbReference type="GO" id="GO:0006351">
    <property type="term" value="P:DNA-templated transcription"/>
    <property type="evidence" value="ECO:0007669"/>
    <property type="project" value="InterPro"/>
</dbReference>
<dbReference type="Pfam" id="PF01426">
    <property type="entry name" value="BAH"/>
    <property type="match status" value="1"/>
</dbReference>
<organism evidence="3 4">
    <name type="scientific">Ceratodon purpureus</name>
    <name type="common">Fire moss</name>
    <name type="synonym">Dicranum purpureum</name>
    <dbReference type="NCBI Taxonomy" id="3225"/>
    <lineage>
        <taxon>Eukaryota</taxon>
        <taxon>Viridiplantae</taxon>
        <taxon>Streptophyta</taxon>
        <taxon>Embryophyta</taxon>
        <taxon>Bryophyta</taxon>
        <taxon>Bryophytina</taxon>
        <taxon>Bryopsida</taxon>
        <taxon>Dicranidae</taxon>
        <taxon>Pseudoditrichales</taxon>
        <taxon>Ditrichaceae</taxon>
        <taxon>Ceratodon</taxon>
    </lineage>
</organism>